<sequence>MPARRVTGVPSPRDVWALAPLIAGQPSYRSGQWVRGKFGYPGSPVGISSALPKSPAAVLVHGADGSVATLCLDLDTSSAAQHVVDGDAERLGALLASCGLRWVEDVSPSGGRHLYVPLAERMDGAQARELVEALARVARSLDASPHRNPSTGCIRVPGTLHKRGGRQELVTPLSAAYEILRRRNTAEGLERLRRALAPELRRNRHEAGRRARLMAPPPAQTGRSPGPDTAGRPLGGWQSPLRSIAETGLYETDRYRSVSY</sequence>
<feature type="non-terminal residue" evidence="2">
    <location>
        <position position="260"/>
    </location>
</feature>
<dbReference type="EMBL" id="JTDL01000154">
    <property type="protein sequence ID" value="KHL00279.1"/>
    <property type="molecule type" value="Genomic_DNA"/>
</dbReference>
<proteinExistence type="predicted"/>
<dbReference type="STRING" id="1338436.LK10_20650"/>
<evidence type="ECO:0008006" key="4">
    <source>
        <dbReference type="Google" id="ProtNLM"/>
    </source>
</evidence>
<organism evidence="2 3">
    <name type="scientific">Sinomonas humi</name>
    <dbReference type="NCBI Taxonomy" id="1338436"/>
    <lineage>
        <taxon>Bacteria</taxon>
        <taxon>Bacillati</taxon>
        <taxon>Actinomycetota</taxon>
        <taxon>Actinomycetes</taxon>
        <taxon>Micrococcales</taxon>
        <taxon>Micrococcaceae</taxon>
        <taxon>Sinomonas</taxon>
    </lineage>
</organism>
<comment type="caution">
    <text evidence="2">The sequence shown here is derived from an EMBL/GenBank/DDBJ whole genome shotgun (WGS) entry which is preliminary data.</text>
</comment>
<dbReference type="Proteomes" id="UP000030982">
    <property type="component" value="Unassembled WGS sequence"/>
</dbReference>
<evidence type="ECO:0000313" key="3">
    <source>
        <dbReference type="Proteomes" id="UP000030982"/>
    </source>
</evidence>
<name>A0A0B2A9P6_9MICC</name>
<evidence type="ECO:0000313" key="2">
    <source>
        <dbReference type="EMBL" id="KHL00279.1"/>
    </source>
</evidence>
<reference evidence="2 3" key="1">
    <citation type="submission" date="2014-09" db="EMBL/GenBank/DDBJ databases">
        <title>Genome sequence of Sinomonas sp. MUSC 117.</title>
        <authorList>
            <person name="Lee L.-H."/>
        </authorList>
    </citation>
    <scope>NUCLEOTIDE SEQUENCE [LARGE SCALE GENOMIC DNA]</scope>
    <source>
        <strain evidence="2 3">MUSC 117</strain>
    </source>
</reference>
<protein>
    <recommendedName>
        <fullName evidence="4">DNA primase/polymerase bifunctional N-terminal domain-containing protein</fullName>
    </recommendedName>
</protein>
<accession>A0A0B2A9P6</accession>
<evidence type="ECO:0000256" key="1">
    <source>
        <dbReference type="SAM" id="MobiDB-lite"/>
    </source>
</evidence>
<feature type="region of interest" description="Disordered" evidence="1">
    <location>
        <begin position="201"/>
        <end position="239"/>
    </location>
</feature>
<gene>
    <name evidence="2" type="ORF">LK10_20650</name>
</gene>
<dbReference type="AlphaFoldDB" id="A0A0B2A9P6"/>
<keyword evidence="3" id="KW-1185">Reference proteome</keyword>